<dbReference type="Proteomes" id="UP000001940">
    <property type="component" value="Chromosome II"/>
</dbReference>
<dbReference type="KEGG" id="cel:CELE_F39E9.2"/>
<dbReference type="InterPro" id="IPR000210">
    <property type="entry name" value="BTB/POZ_dom"/>
</dbReference>
<dbReference type="HOGENOM" id="CLU_036654_0_1_1"/>
<dbReference type="EMBL" id="BX284602">
    <property type="protein sequence ID" value="CCD68914.1"/>
    <property type="molecule type" value="Genomic_DNA"/>
</dbReference>
<dbReference type="CDD" id="cd18186">
    <property type="entry name" value="BTB_POZ_ZBTB_KLHL-like"/>
    <property type="match status" value="1"/>
</dbReference>
<dbReference type="SUPFAM" id="SSF54695">
    <property type="entry name" value="POZ domain"/>
    <property type="match status" value="1"/>
</dbReference>
<dbReference type="WormBase" id="F39E9.2">
    <property type="protein sequence ID" value="CE32655"/>
    <property type="gene ID" value="WBGene00018195"/>
    <property type="gene designation" value="btb-16"/>
</dbReference>
<dbReference type="OMA" id="INITEYH"/>
<dbReference type="Gene3D" id="3.30.710.10">
    <property type="entry name" value="Potassium Channel Kv1.1, Chain A"/>
    <property type="match status" value="1"/>
</dbReference>
<organism evidence="2 3">
    <name type="scientific">Caenorhabditis elegans</name>
    <dbReference type="NCBI Taxonomy" id="6239"/>
    <lineage>
        <taxon>Eukaryota</taxon>
        <taxon>Metazoa</taxon>
        <taxon>Ecdysozoa</taxon>
        <taxon>Nematoda</taxon>
        <taxon>Chromadorea</taxon>
        <taxon>Rhabditida</taxon>
        <taxon>Rhabditina</taxon>
        <taxon>Rhabditomorpha</taxon>
        <taxon>Rhabditoidea</taxon>
        <taxon>Rhabditidae</taxon>
        <taxon>Peloderinae</taxon>
        <taxon>Caenorhabditis</taxon>
    </lineage>
</organism>
<accession>O17112</accession>
<dbReference type="InParanoid" id="O17112"/>
<dbReference type="SMR" id="O17112"/>
<evidence type="ECO:0000259" key="1">
    <source>
        <dbReference type="PROSITE" id="PS50097"/>
    </source>
</evidence>
<gene>
    <name evidence="2 4" type="primary">btb-16</name>
    <name evidence="2" type="ORF">CELE_F39E9.2</name>
    <name evidence="4" type="ORF">F39E9.2</name>
</gene>
<protein>
    <submittedName>
        <fullName evidence="2">BTB domain-containing protein</fullName>
    </submittedName>
</protein>
<dbReference type="Bgee" id="WBGene00018195">
    <property type="expression patterns" value="Expressed in larva and 2 other cell types or tissues"/>
</dbReference>
<dbReference type="STRING" id="6239.F39E9.2.1"/>
<evidence type="ECO:0000313" key="3">
    <source>
        <dbReference type="Proteomes" id="UP000001940"/>
    </source>
</evidence>
<dbReference type="SMART" id="SM00225">
    <property type="entry name" value="BTB"/>
    <property type="match status" value="1"/>
</dbReference>
<dbReference type="PaxDb" id="6239-F39E9.2"/>
<sequence>MFYEAIEYESKKVPLRGPHMMSGQGGTTVLDTSTTNGLKCTWSGEIVNNNSQICFTWKFEYDEAGNEDIDKIAGAIDVKFGQNQSQNFTTVRTLVSLTEPCQTLTKVVENPNRQGAVEVMYEYALVPWITPLQFSFDEMFLPSEKNDAFLVIGERKLHVNKAFLSYHSDYFQALFSSNFKEDKQDEIELKDVVYEDFGLLMSTIYPKTVFPCDRTVEKILAMADRFIVQSAIDHVEYHLLHNSRITNESMMWMADKYGMEKLLKKSILKMDSLEKAKKLRDSPVFASMSHDAKVMVLERLMDLI</sequence>
<dbReference type="OrthoDB" id="5862257at2759"/>
<dbReference type="RefSeq" id="NP_494499.2">
    <property type="nucleotide sequence ID" value="NM_062098.4"/>
</dbReference>
<evidence type="ECO:0000313" key="4">
    <source>
        <dbReference type="WormBase" id="F39E9.2"/>
    </source>
</evidence>
<dbReference type="AGR" id="WB:WBGene00018195"/>
<dbReference type="PANTHER" id="PTHR22744">
    <property type="entry name" value="HELIX LOOP HELIX PROTEIN 21-RELATED"/>
    <property type="match status" value="1"/>
</dbReference>
<dbReference type="PROSITE" id="PS50097">
    <property type="entry name" value="BTB"/>
    <property type="match status" value="1"/>
</dbReference>
<evidence type="ECO:0000313" key="2">
    <source>
        <dbReference type="EMBL" id="CCD68914.1"/>
    </source>
</evidence>
<dbReference type="UCSC" id="F39E9.2">
    <property type="organism name" value="c. elegans"/>
</dbReference>
<dbReference type="GeneID" id="173674"/>
<dbReference type="CTD" id="173674"/>
<dbReference type="PhylomeDB" id="O17112"/>
<dbReference type="eggNOG" id="KOG2806">
    <property type="taxonomic scope" value="Eukaryota"/>
</dbReference>
<dbReference type="Pfam" id="PF00651">
    <property type="entry name" value="BTB"/>
    <property type="match status" value="1"/>
</dbReference>
<name>O17112_CAEEL</name>
<keyword evidence="3" id="KW-1185">Reference proteome</keyword>
<feature type="domain" description="BTB" evidence="1">
    <location>
        <begin position="146"/>
        <end position="205"/>
    </location>
</feature>
<dbReference type="PANTHER" id="PTHR22744:SF16">
    <property type="entry name" value="BTB DOMAIN-CONTAINING PROTEIN"/>
    <property type="match status" value="1"/>
</dbReference>
<dbReference type="FunCoup" id="O17112">
    <property type="interactions" value="14"/>
</dbReference>
<dbReference type="InterPro" id="IPR011333">
    <property type="entry name" value="SKP1/BTB/POZ_sf"/>
</dbReference>
<proteinExistence type="predicted"/>
<reference evidence="2 3" key="1">
    <citation type="journal article" date="1998" name="Science">
        <title>Genome sequence of the nematode C. elegans: a platform for investigating biology.</title>
        <authorList>
            <consortium name="The C. elegans sequencing consortium"/>
            <person name="Sulson J.E."/>
            <person name="Waterston R."/>
        </authorList>
    </citation>
    <scope>NUCLEOTIDE SEQUENCE [LARGE SCALE GENOMIC DNA]</scope>
    <source>
        <strain evidence="2 3">Bristol N2</strain>
    </source>
</reference>
<dbReference type="AlphaFoldDB" id="O17112"/>